<dbReference type="GO" id="GO:0006879">
    <property type="term" value="P:intracellular iron ion homeostasis"/>
    <property type="evidence" value="ECO:0007669"/>
    <property type="project" value="TreeGrafter"/>
</dbReference>
<comment type="pathway">
    <text evidence="2">Siderophore biosynthesis.</text>
</comment>
<evidence type="ECO:0000256" key="3">
    <source>
        <dbReference type="ARBA" id="ARBA00007588"/>
    </source>
</evidence>
<feature type="region of interest" description="Disordered" evidence="11">
    <location>
        <begin position="410"/>
        <end position="438"/>
    </location>
</feature>
<keyword evidence="7" id="KW-0521">NADP</keyword>
<evidence type="ECO:0000256" key="10">
    <source>
        <dbReference type="ARBA" id="ARBA00049248"/>
    </source>
</evidence>
<dbReference type="SUPFAM" id="SSF51905">
    <property type="entry name" value="FAD/NAD(P)-binding domain"/>
    <property type="match status" value="1"/>
</dbReference>
<gene>
    <name evidence="13" type="primary">20349078</name>
    <name evidence="12" type="ORF">GGTG_08620</name>
</gene>
<evidence type="ECO:0000256" key="5">
    <source>
        <dbReference type="ARBA" id="ARBA00022630"/>
    </source>
</evidence>
<dbReference type="Proteomes" id="UP000006039">
    <property type="component" value="Unassembled WGS sequence"/>
</dbReference>
<comment type="cofactor">
    <cofactor evidence="1">
        <name>FAD</name>
        <dbReference type="ChEBI" id="CHEBI:57692"/>
    </cofactor>
</comment>
<evidence type="ECO:0000256" key="9">
    <source>
        <dbReference type="ARBA" id="ARBA00047598"/>
    </source>
</evidence>
<protein>
    <recommendedName>
        <fullName evidence="4">L-ornithine N(5)-monooxygenase [NAD(P)H]</fullName>
        <ecNumber evidence="4">1.14.13.196</ecNumber>
    </recommendedName>
</protein>
<reference evidence="12" key="3">
    <citation type="submission" date="2010-09" db="EMBL/GenBank/DDBJ databases">
        <title>Annotation of Gaeumannomyces graminis var. tritici R3-111a-1.</title>
        <authorList>
            <consortium name="The Broad Institute Genome Sequencing Platform"/>
            <person name="Ma L.-J."/>
            <person name="Dead R."/>
            <person name="Young S.K."/>
            <person name="Zeng Q."/>
            <person name="Gargeya S."/>
            <person name="Fitzgerald M."/>
            <person name="Haas B."/>
            <person name="Abouelleil A."/>
            <person name="Alvarado L."/>
            <person name="Arachchi H.M."/>
            <person name="Berlin A."/>
            <person name="Brown A."/>
            <person name="Chapman S.B."/>
            <person name="Chen Z."/>
            <person name="Dunbar C."/>
            <person name="Freedman E."/>
            <person name="Gearin G."/>
            <person name="Gellesch M."/>
            <person name="Goldberg J."/>
            <person name="Griggs A."/>
            <person name="Gujja S."/>
            <person name="Heiman D."/>
            <person name="Howarth C."/>
            <person name="Larson L."/>
            <person name="Lui A."/>
            <person name="MacDonald P.J.P."/>
            <person name="Mehta T."/>
            <person name="Montmayeur A."/>
            <person name="Murphy C."/>
            <person name="Neiman D."/>
            <person name="Pearson M."/>
            <person name="Priest M."/>
            <person name="Roberts A."/>
            <person name="Saif S."/>
            <person name="Shea T."/>
            <person name="Shenoy N."/>
            <person name="Sisk P."/>
            <person name="Stolte C."/>
            <person name="Sykes S."/>
            <person name="Yandava C."/>
            <person name="Wortman J."/>
            <person name="Nusbaum C."/>
            <person name="Birren B."/>
        </authorList>
    </citation>
    <scope>NUCLEOTIDE SEQUENCE</scope>
    <source>
        <strain evidence="12">R3-111a-1</strain>
    </source>
</reference>
<evidence type="ECO:0000256" key="2">
    <source>
        <dbReference type="ARBA" id="ARBA00004924"/>
    </source>
</evidence>
<name>J3P534_GAET3</name>
<comment type="catalytic activity">
    <reaction evidence="10">
        <text>L-ornithine + NADH + O2 = N(5)-hydroxy-L-ornithine + NAD(+) + H2O</text>
        <dbReference type="Rhea" id="RHEA:41512"/>
        <dbReference type="ChEBI" id="CHEBI:15377"/>
        <dbReference type="ChEBI" id="CHEBI:15379"/>
        <dbReference type="ChEBI" id="CHEBI:46911"/>
        <dbReference type="ChEBI" id="CHEBI:57540"/>
        <dbReference type="ChEBI" id="CHEBI:57945"/>
        <dbReference type="ChEBI" id="CHEBI:78275"/>
        <dbReference type="EC" id="1.14.13.196"/>
    </reaction>
</comment>
<dbReference type="eggNOG" id="KOG1399">
    <property type="taxonomic scope" value="Eukaryota"/>
</dbReference>
<comment type="catalytic activity">
    <reaction evidence="9">
        <text>L-ornithine + NADPH + O2 = N(5)-hydroxy-L-ornithine + NADP(+) + H2O</text>
        <dbReference type="Rhea" id="RHEA:41508"/>
        <dbReference type="ChEBI" id="CHEBI:15377"/>
        <dbReference type="ChEBI" id="CHEBI:15379"/>
        <dbReference type="ChEBI" id="CHEBI:46911"/>
        <dbReference type="ChEBI" id="CHEBI:57783"/>
        <dbReference type="ChEBI" id="CHEBI:58349"/>
        <dbReference type="ChEBI" id="CHEBI:78275"/>
        <dbReference type="EC" id="1.14.13.196"/>
    </reaction>
</comment>
<dbReference type="Gene3D" id="3.50.50.60">
    <property type="entry name" value="FAD/NAD(P)-binding domain"/>
    <property type="match status" value="1"/>
</dbReference>
<reference evidence="13" key="4">
    <citation type="journal article" date="2015" name="G3 (Bethesda)">
        <title>Genome sequences of three phytopathogenic species of the Magnaporthaceae family of fungi.</title>
        <authorList>
            <person name="Okagaki L.H."/>
            <person name="Nunes C.C."/>
            <person name="Sailsbery J."/>
            <person name="Clay B."/>
            <person name="Brown D."/>
            <person name="John T."/>
            <person name="Oh Y."/>
            <person name="Young N."/>
            <person name="Fitzgerald M."/>
            <person name="Haas B.J."/>
            <person name="Zeng Q."/>
            <person name="Young S."/>
            <person name="Adiconis X."/>
            <person name="Fan L."/>
            <person name="Levin J.Z."/>
            <person name="Mitchell T.K."/>
            <person name="Okubara P.A."/>
            <person name="Farman M.L."/>
            <person name="Kohn L.M."/>
            <person name="Birren B."/>
            <person name="Ma L.-J."/>
            <person name="Dean R.A."/>
        </authorList>
    </citation>
    <scope>NUCLEOTIDE SEQUENCE</scope>
    <source>
        <strain evidence="13">R3-111a-1</strain>
    </source>
</reference>
<dbReference type="EnsemblFungi" id="EJT74782">
    <property type="protein sequence ID" value="EJT74782"/>
    <property type="gene ID" value="GGTG_08620"/>
</dbReference>
<dbReference type="PANTHER" id="PTHR42802:SF1">
    <property type="entry name" value="L-ORNITHINE N(5)-MONOOXYGENASE"/>
    <property type="match status" value="1"/>
</dbReference>
<keyword evidence="8" id="KW-0560">Oxidoreductase</keyword>
<keyword evidence="12" id="KW-0503">Monooxygenase</keyword>
<dbReference type="AlphaFoldDB" id="J3P534"/>
<dbReference type="GO" id="GO:0004497">
    <property type="term" value="F:monooxygenase activity"/>
    <property type="evidence" value="ECO:0007669"/>
    <property type="project" value="UniProtKB-KW"/>
</dbReference>
<dbReference type="Pfam" id="PF13434">
    <property type="entry name" value="Lys_Orn_oxgnase"/>
    <property type="match status" value="1"/>
</dbReference>
<dbReference type="PANTHER" id="PTHR42802">
    <property type="entry name" value="MONOOXYGENASE"/>
    <property type="match status" value="1"/>
</dbReference>
<evidence type="ECO:0000313" key="13">
    <source>
        <dbReference type="EnsemblFungi" id="EJT74782"/>
    </source>
</evidence>
<feature type="compositionally biased region" description="Low complexity" evidence="11">
    <location>
        <begin position="20"/>
        <end position="38"/>
    </location>
</feature>
<evidence type="ECO:0000256" key="1">
    <source>
        <dbReference type="ARBA" id="ARBA00001974"/>
    </source>
</evidence>
<accession>J3P534</accession>
<sequence>MAPHALDIFEGGEPVATQRAAGSNGATNGLNGLNGSNGRQPHTNGLANGYYSRRSKTTAPRSQFVLPTPADELHDLICVGFGPASLAVAVAIHDALEAGRLETAPRVLFLEKQQRFAWHAGMLLPGAKMQISFIKDMASLRDPRSNFTFLNYLHRHGRLVEFTNLSTFLPARNEYEDYLRWCAGHFDDVVSYGSEVVSIHPQEEAVVGPLKTFEVVSRDAGTGVEARYRAKNVILAIGGQPSIPRVLPAASPKVVHSSQYAHLVPRILTNTSAPYRVAVVGAGQSAAEIFSNIQTLYPNSRTWMVMRSEFLKPSDDSPFVNSIFNPEFVDSLYPRSTTDRRHLISSAKATNYGVVRLELIEKLYELMYDQRRELGTDERRWPHRILGGRRVLSCAPTKAGDRLRLRVKAAPPSELEAEEASGQLDDVAPASSDASLDQDEVEEFEADLVIAATGYKRDAHVDMLQSLWSYLPEHKVDAPAASGPAKRAKPVLDSWEVRVPTTSSSSEESHAPAKSLEVGRDYRVQFSPGSVAAGSGVWLQGCCEGTHGLSDTLLSILSTRSGDLINSMFGPAN</sequence>
<keyword evidence="5" id="KW-0285">Flavoprotein</keyword>
<dbReference type="InterPro" id="IPR025700">
    <property type="entry name" value="Lys/Orn_oxygenase"/>
</dbReference>
<reference evidence="14" key="1">
    <citation type="submission" date="2010-07" db="EMBL/GenBank/DDBJ databases">
        <title>The genome sequence of Gaeumannomyces graminis var. tritici strain R3-111a-1.</title>
        <authorList>
            <consortium name="The Broad Institute Genome Sequencing Platform"/>
            <person name="Ma L.-J."/>
            <person name="Dead R."/>
            <person name="Young S."/>
            <person name="Zeng Q."/>
            <person name="Koehrsen M."/>
            <person name="Alvarado L."/>
            <person name="Berlin A."/>
            <person name="Chapman S.B."/>
            <person name="Chen Z."/>
            <person name="Freedman E."/>
            <person name="Gellesch M."/>
            <person name="Goldberg J."/>
            <person name="Griggs A."/>
            <person name="Gujja S."/>
            <person name="Heilman E.R."/>
            <person name="Heiman D."/>
            <person name="Hepburn T."/>
            <person name="Howarth C."/>
            <person name="Jen D."/>
            <person name="Larson L."/>
            <person name="Mehta T."/>
            <person name="Neiman D."/>
            <person name="Pearson M."/>
            <person name="Roberts A."/>
            <person name="Saif S."/>
            <person name="Shea T."/>
            <person name="Shenoy N."/>
            <person name="Sisk P."/>
            <person name="Stolte C."/>
            <person name="Sykes S."/>
            <person name="Walk T."/>
            <person name="White J."/>
            <person name="Yandava C."/>
            <person name="Haas B."/>
            <person name="Nusbaum C."/>
            <person name="Birren B."/>
        </authorList>
    </citation>
    <scope>NUCLEOTIDE SEQUENCE [LARGE SCALE GENOMIC DNA]</scope>
    <source>
        <strain evidence="14">R3-111a-1</strain>
    </source>
</reference>
<comment type="similarity">
    <text evidence="3">Belongs to the lysine N(6)-hydroxylase/L-ornithine N(5)-oxygenase family.</text>
</comment>
<evidence type="ECO:0000256" key="6">
    <source>
        <dbReference type="ARBA" id="ARBA00022827"/>
    </source>
</evidence>
<organism evidence="12">
    <name type="scientific">Gaeumannomyces tritici (strain R3-111a-1)</name>
    <name type="common">Wheat and barley take-all root rot fungus</name>
    <name type="synonym">Gaeumannomyces graminis var. tritici</name>
    <dbReference type="NCBI Taxonomy" id="644352"/>
    <lineage>
        <taxon>Eukaryota</taxon>
        <taxon>Fungi</taxon>
        <taxon>Dikarya</taxon>
        <taxon>Ascomycota</taxon>
        <taxon>Pezizomycotina</taxon>
        <taxon>Sordariomycetes</taxon>
        <taxon>Sordariomycetidae</taxon>
        <taxon>Magnaporthales</taxon>
        <taxon>Magnaporthaceae</taxon>
        <taxon>Gaeumannomyces</taxon>
    </lineage>
</organism>
<evidence type="ECO:0000256" key="7">
    <source>
        <dbReference type="ARBA" id="ARBA00022857"/>
    </source>
</evidence>
<evidence type="ECO:0000256" key="8">
    <source>
        <dbReference type="ARBA" id="ARBA00023002"/>
    </source>
</evidence>
<dbReference type="VEuPathDB" id="FungiDB:GGTG_08620"/>
<dbReference type="RefSeq" id="XP_009224726.1">
    <property type="nucleotide sequence ID" value="XM_009226462.1"/>
</dbReference>
<keyword evidence="6" id="KW-0274">FAD</keyword>
<evidence type="ECO:0000256" key="4">
    <source>
        <dbReference type="ARBA" id="ARBA00012881"/>
    </source>
</evidence>
<dbReference type="InterPro" id="IPR036188">
    <property type="entry name" value="FAD/NAD-bd_sf"/>
</dbReference>
<reference evidence="12" key="2">
    <citation type="submission" date="2010-07" db="EMBL/GenBank/DDBJ databases">
        <authorList>
            <consortium name="The Broad Institute Genome Sequencing Platform"/>
            <consortium name="Broad Institute Genome Sequencing Center for Infectious Disease"/>
            <person name="Ma L.-J."/>
            <person name="Dead R."/>
            <person name="Young S."/>
            <person name="Zeng Q."/>
            <person name="Koehrsen M."/>
            <person name="Alvarado L."/>
            <person name="Berlin A."/>
            <person name="Chapman S.B."/>
            <person name="Chen Z."/>
            <person name="Freedman E."/>
            <person name="Gellesch M."/>
            <person name="Goldberg J."/>
            <person name="Griggs A."/>
            <person name="Gujja S."/>
            <person name="Heilman E.R."/>
            <person name="Heiman D."/>
            <person name="Hepburn T."/>
            <person name="Howarth C."/>
            <person name="Jen D."/>
            <person name="Larson L."/>
            <person name="Mehta T."/>
            <person name="Neiman D."/>
            <person name="Pearson M."/>
            <person name="Roberts A."/>
            <person name="Saif S."/>
            <person name="Shea T."/>
            <person name="Shenoy N."/>
            <person name="Sisk P."/>
            <person name="Stolte C."/>
            <person name="Sykes S."/>
            <person name="Walk T."/>
            <person name="White J."/>
            <person name="Yandava C."/>
            <person name="Haas B."/>
            <person name="Nusbaum C."/>
            <person name="Birren B."/>
        </authorList>
    </citation>
    <scope>NUCLEOTIDE SEQUENCE</scope>
    <source>
        <strain evidence="12">R3-111a-1</strain>
    </source>
</reference>
<feature type="region of interest" description="Disordered" evidence="11">
    <location>
        <begin position="18"/>
        <end position="51"/>
    </location>
</feature>
<dbReference type="OrthoDB" id="3519933at2759"/>
<dbReference type="STRING" id="644352.J3P534"/>
<dbReference type="PRINTS" id="PR00368">
    <property type="entry name" value="FADPNR"/>
</dbReference>
<dbReference type="EMBL" id="GL385398">
    <property type="protein sequence ID" value="EJT74782.1"/>
    <property type="molecule type" value="Genomic_DNA"/>
</dbReference>
<keyword evidence="14" id="KW-1185">Reference proteome</keyword>
<evidence type="ECO:0000313" key="14">
    <source>
        <dbReference type="Proteomes" id="UP000006039"/>
    </source>
</evidence>
<dbReference type="GeneID" id="20349078"/>
<evidence type="ECO:0000256" key="11">
    <source>
        <dbReference type="SAM" id="MobiDB-lite"/>
    </source>
</evidence>
<proteinExistence type="inferred from homology"/>
<dbReference type="HOGENOM" id="CLU_020931_2_0_1"/>
<reference evidence="13" key="5">
    <citation type="submission" date="2018-04" db="UniProtKB">
        <authorList>
            <consortium name="EnsemblFungi"/>
        </authorList>
    </citation>
    <scope>IDENTIFICATION</scope>
    <source>
        <strain evidence="13">R3-111a-1</strain>
    </source>
</reference>
<evidence type="ECO:0000313" key="12">
    <source>
        <dbReference type="EMBL" id="EJT74782.1"/>
    </source>
</evidence>
<dbReference type="EC" id="1.14.13.196" evidence="4"/>